<dbReference type="SUPFAM" id="SSF52540">
    <property type="entry name" value="P-loop containing nucleoside triphosphate hydrolases"/>
    <property type="match status" value="1"/>
</dbReference>
<dbReference type="GO" id="GO:0003678">
    <property type="term" value="F:DNA helicase activity"/>
    <property type="evidence" value="ECO:0007669"/>
    <property type="project" value="InterPro"/>
</dbReference>
<dbReference type="KEGG" id="goq:ACH46_20350"/>
<name>A0A0N9MTG5_9ACTN</name>
<gene>
    <name evidence="2" type="ORF">ACH46_20350</name>
</gene>
<dbReference type="OrthoDB" id="4551015at2"/>
<dbReference type="RefSeq" id="WP_062394660.1">
    <property type="nucleotide sequence ID" value="NZ_CP011853.1"/>
</dbReference>
<dbReference type="Pfam" id="PF03796">
    <property type="entry name" value="DnaB_C"/>
    <property type="match status" value="1"/>
</dbReference>
<accession>A0A0N9MTG5</accession>
<dbReference type="EMBL" id="CP011853">
    <property type="protein sequence ID" value="ALG86414.1"/>
    <property type="molecule type" value="Genomic_DNA"/>
</dbReference>
<dbReference type="GO" id="GO:0005524">
    <property type="term" value="F:ATP binding"/>
    <property type="evidence" value="ECO:0007669"/>
    <property type="project" value="InterPro"/>
</dbReference>
<proteinExistence type="predicted"/>
<dbReference type="Proteomes" id="UP000063789">
    <property type="component" value="Chromosome"/>
</dbReference>
<keyword evidence="3" id="KW-1185">Reference proteome</keyword>
<evidence type="ECO:0000313" key="3">
    <source>
        <dbReference type="Proteomes" id="UP000063789"/>
    </source>
</evidence>
<dbReference type="PANTHER" id="PTHR30153:SF2">
    <property type="entry name" value="REPLICATIVE DNA HELICASE"/>
    <property type="match status" value="1"/>
</dbReference>
<sequence length="302" mass="32002">MDQDDMTAVFAEAELSSGNTVVDRAWVTLSGFLDRTLTPIPTGFKTIDRALAGGLLPGSLTVVAGTSGSGTTTLALGIVRRTVVHEKVAASIVTVDVRPEDLMVRAMCAEGRVNHRKLMEGGLVDEDRFRLAEAGALLRESELEVVRPDRLDGPGVVARVRSEIAAGARLVVVDGADLMGGRNLDAPEFADCLRDVKAVAAEASAAVLVTARLPLGPTFAYLRGMPTSVHDTGPTADFIDLGAAARVADAVVMLHRPDRWDADHYSAGEADLALVKNPVGTPTETTVAHQMHICRFVDMLRG</sequence>
<dbReference type="InterPro" id="IPR007694">
    <property type="entry name" value="DNA_helicase_DnaB-like_C"/>
</dbReference>
<dbReference type="GO" id="GO:0006260">
    <property type="term" value="P:DNA replication"/>
    <property type="evidence" value="ECO:0007669"/>
    <property type="project" value="InterPro"/>
</dbReference>
<organism evidence="2 3">
    <name type="scientific">Gordonia phthalatica</name>
    <dbReference type="NCBI Taxonomy" id="1136941"/>
    <lineage>
        <taxon>Bacteria</taxon>
        <taxon>Bacillati</taxon>
        <taxon>Actinomycetota</taxon>
        <taxon>Actinomycetes</taxon>
        <taxon>Mycobacteriales</taxon>
        <taxon>Gordoniaceae</taxon>
        <taxon>Gordonia</taxon>
    </lineage>
</organism>
<dbReference type="AlphaFoldDB" id="A0A0N9MTG5"/>
<dbReference type="Gene3D" id="3.40.50.300">
    <property type="entry name" value="P-loop containing nucleotide triphosphate hydrolases"/>
    <property type="match status" value="1"/>
</dbReference>
<evidence type="ECO:0000313" key="2">
    <source>
        <dbReference type="EMBL" id="ALG86414.1"/>
    </source>
</evidence>
<dbReference type="PRINTS" id="PR01874">
    <property type="entry name" value="DNAREPAIRADA"/>
</dbReference>
<evidence type="ECO:0000259" key="1">
    <source>
        <dbReference type="PROSITE" id="PS51199"/>
    </source>
</evidence>
<reference evidence="3" key="1">
    <citation type="submission" date="2015-06" db="EMBL/GenBank/DDBJ databases">
        <title>Complete genome sequence and metabolic analysis of phthalate degradation pathway in Gordonia sp. QH-11.</title>
        <authorList>
            <person name="Jin D."/>
            <person name="Kong X."/>
            <person name="Bai Z."/>
        </authorList>
    </citation>
    <scope>NUCLEOTIDE SEQUENCE [LARGE SCALE GENOMIC DNA]</scope>
    <source>
        <strain evidence="3">QH-11</strain>
    </source>
</reference>
<dbReference type="STRING" id="1136941.ACH46_20350"/>
<dbReference type="PROSITE" id="PS51199">
    <property type="entry name" value="SF4_HELICASE"/>
    <property type="match status" value="1"/>
</dbReference>
<dbReference type="GO" id="GO:0005829">
    <property type="term" value="C:cytosol"/>
    <property type="evidence" value="ECO:0007669"/>
    <property type="project" value="TreeGrafter"/>
</dbReference>
<protein>
    <recommendedName>
        <fullName evidence="1">SF4 helicase domain-containing protein</fullName>
    </recommendedName>
</protein>
<dbReference type="PANTHER" id="PTHR30153">
    <property type="entry name" value="REPLICATIVE DNA HELICASE DNAB"/>
    <property type="match status" value="1"/>
</dbReference>
<reference evidence="2 3" key="2">
    <citation type="journal article" date="2017" name="Int. J. Syst. Evol. Microbiol.">
        <title>Gordonia phthalatica sp. nov., a di-n-butyl phthalate-degrading bacterium isolated from activated sludge.</title>
        <authorList>
            <person name="Jin D."/>
            <person name="Kong X."/>
            <person name="Jia M."/>
            <person name="Yu X."/>
            <person name="Wang X."/>
            <person name="Zhuang X."/>
            <person name="Deng Y."/>
            <person name="Bai Z."/>
        </authorList>
    </citation>
    <scope>NUCLEOTIDE SEQUENCE [LARGE SCALE GENOMIC DNA]</scope>
    <source>
        <strain evidence="2 3">QH-11</strain>
    </source>
</reference>
<feature type="domain" description="SF4 helicase" evidence="1">
    <location>
        <begin position="33"/>
        <end position="302"/>
    </location>
</feature>
<dbReference type="PATRIC" id="fig|1136941.3.peg.4170"/>
<dbReference type="InterPro" id="IPR027417">
    <property type="entry name" value="P-loop_NTPase"/>
</dbReference>